<keyword evidence="1" id="KW-0677">Repeat</keyword>
<feature type="repeat" description="PPR" evidence="2">
    <location>
        <begin position="265"/>
        <end position="299"/>
    </location>
</feature>
<dbReference type="AlphaFoldDB" id="A0A835UCK6"/>
<evidence type="ECO:0000256" key="1">
    <source>
        <dbReference type="ARBA" id="ARBA00022737"/>
    </source>
</evidence>
<reference evidence="3 4" key="1">
    <citation type="journal article" date="2020" name="Nat. Food">
        <title>A phased Vanilla planifolia genome enables genetic improvement of flavour and production.</title>
        <authorList>
            <person name="Hasing T."/>
            <person name="Tang H."/>
            <person name="Brym M."/>
            <person name="Khazi F."/>
            <person name="Huang T."/>
            <person name="Chambers A.H."/>
        </authorList>
    </citation>
    <scope>NUCLEOTIDE SEQUENCE [LARGE SCALE GENOMIC DNA]</scope>
    <source>
        <tissue evidence="3">Leaf</tissue>
    </source>
</reference>
<dbReference type="OrthoDB" id="622408at2759"/>
<dbReference type="Pfam" id="PF20431">
    <property type="entry name" value="E_motif"/>
    <property type="match status" value="1"/>
</dbReference>
<dbReference type="PROSITE" id="PS51375">
    <property type="entry name" value="PPR"/>
    <property type="match status" value="2"/>
</dbReference>
<dbReference type="InterPro" id="IPR046960">
    <property type="entry name" value="PPR_At4g14850-like_plant"/>
</dbReference>
<dbReference type="PANTHER" id="PTHR47926">
    <property type="entry name" value="PENTATRICOPEPTIDE REPEAT-CONTAINING PROTEIN"/>
    <property type="match status" value="1"/>
</dbReference>
<dbReference type="PANTHER" id="PTHR47926:SF491">
    <property type="entry name" value="(WILD MALAYSIAN BANANA) HYPOTHETICAL PROTEIN"/>
    <property type="match status" value="1"/>
</dbReference>
<accession>A0A835UCK6</accession>
<dbReference type="InterPro" id="IPR046848">
    <property type="entry name" value="E_motif"/>
</dbReference>
<evidence type="ECO:0008006" key="5">
    <source>
        <dbReference type="Google" id="ProtNLM"/>
    </source>
</evidence>
<dbReference type="EMBL" id="JADCNM010000013">
    <property type="protein sequence ID" value="KAG0456263.1"/>
    <property type="molecule type" value="Genomic_DNA"/>
</dbReference>
<dbReference type="NCBIfam" id="TIGR00756">
    <property type="entry name" value="PPR"/>
    <property type="match status" value="1"/>
</dbReference>
<dbReference type="Pfam" id="PF01535">
    <property type="entry name" value="PPR"/>
    <property type="match status" value="6"/>
</dbReference>
<dbReference type="GO" id="GO:0003723">
    <property type="term" value="F:RNA binding"/>
    <property type="evidence" value="ECO:0007669"/>
    <property type="project" value="InterPro"/>
</dbReference>
<comment type="caution">
    <text evidence="3">The sequence shown here is derived from an EMBL/GenBank/DDBJ whole genome shotgun (WGS) entry which is preliminary data.</text>
</comment>
<gene>
    <name evidence="3" type="ORF">HPP92_024051</name>
</gene>
<evidence type="ECO:0000313" key="4">
    <source>
        <dbReference type="Proteomes" id="UP000639772"/>
    </source>
</evidence>
<name>A0A835UCK6_VANPL</name>
<dbReference type="Proteomes" id="UP000639772">
    <property type="component" value="Chromosome 13"/>
</dbReference>
<protein>
    <recommendedName>
        <fullName evidence="5">Pentatricopeptide repeat-containing protein</fullName>
    </recommendedName>
</protein>
<dbReference type="InterPro" id="IPR002885">
    <property type="entry name" value="PPR_rpt"/>
</dbReference>
<dbReference type="InterPro" id="IPR011990">
    <property type="entry name" value="TPR-like_helical_dom_sf"/>
</dbReference>
<organism evidence="3 4">
    <name type="scientific">Vanilla planifolia</name>
    <name type="common">Vanilla</name>
    <dbReference type="NCBI Taxonomy" id="51239"/>
    <lineage>
        <taxon>Eukaryota</taxon>
        <taxon>Viridiplantae</taxon>
        <taxon>Streptophyta</taxon>
        <taxon>Embryophyta</taxon>
        <taxon>Tracheophyta</taxon>
        <taxon>Spermatophyta</taxon>
        <taxon>Magnoliopsida</taxon>
        <taxon>Liliopsida</taxon>
        <taxon>Asparagales</taxon>
        <taxon>Orchidaceae</taxon>
        <taxon>Vanilloideae</taxon>
        <taxon>Vanilleae</taxon>
        <taxon>Vanilla</taxon>
    </lineage>
</organism>
<dbReference type="FunFam" id="1.25.40.10:FF:000090">
    <property type="entry name" value="Pentatricopeptide repeat-containing protein, chloroplastic"/>
    <property type="match status" value="1"/>
</dbReference>
<evidence type="ECO:0000313" key="3">
    <source>
        <dbReference type="EMBL" id="KAG0456263.1"/>
    </source>
</evidence>
<evidence type="ECO:0000256" key="2">
    <source>
        <dbReference type="PROSITE-ProRule" id="PRU00708"/>
    </source>
</evidence>
<dbReference type="GO" id="GO:0009451">
    <property type="term" value="P:RNA modification"/>
    <property type="evidence" value="ECO:0007669"/>
    <property type="project" value="InterPro"/>
</dbReference>
<dbReference type="Gene3D" id="1.25.40.10">
    <property type="entry name" value="Tetratricopeptide repeat domain"/>
    <property type="match status" value="3"/>
</dbReference>
<proteinExistence type="predicted"/>
<feature type="repeat" description="PPR" evidence="2">
    <location>
        <begin position="91"/>
        <end position="125"/>
    </location>
</feature>
<sequence>MIPPNFYSQTVPKMRYCFPALPSPLNSKTKGPLLLHLRSFTIFSPPPYATHLPQSAANPAADAAFRLHSCSDPSLLAQIHALVLRRNLLCLPFHWNSLMRCYLRLSMPAAAFLLFIHMFRAGATPDRYSLPIALKAAFTSFAFSIGRQLHSVAVKCGLSCHEFSESGLISVYAKAGEFAPAQQLFDENPNRKLGSWNALISSYTQAGLCIDAIHLFAALRRGGELLPDEMTMASIASACGSLGDIRLAEQIHRHSMHTSSSGHLDVMLSNSLIDMYAKCGRTDLACNMFDEMPHRNVSSWTAIIMGLATHGNAWRAMELFRRMDVTPNHVTMVAVLCACAHGGMVEEGMAHFEEIVEGRVKGVEATPAHYGCVADMLGKLGWVHEAAEIVERMPWPASAVVWGALLGACEKHGEVRIGEKAAAKLLELEPWNDGVYVVLSNIYAGAGLWLEVERVRRLMRNSSSGKIPGYSLPDVTVSMGGVNWLC</sequence>